<gene>
    <name evidence="16" type="ORF">KP509_04G036600</name>
</gene>
<keyword evidence="9" id="KW-0256">Endoplasmic reticulum</keyword>
<evidence type="ECO:0000313" key="16">
    <source>
        <dbReference type="EMBL" id="KAH7438913.1"/>
    </source>
</evidence>
<comment type="caution">
    <text evidence="16">The sequence shown here is derived from an EMBL/GenBank/DDBJ whole genome shotgun (WGS) entry which is preliminary data.</text>
</comment>
<dbReference type="InterPro" id="IPR027417">
    <property type="entry name" value="P-loop_NTPase"/>
</dbReference>
<evidence type="ECO:0000256" key="9">
    <source>
        <dbReference type="ARBA" id="ARBA00022824"/>
    </source>
</evidence>
<dbReference type="AlphaFoldDB" id="A0A8T2UZ10"/>
<organism evidence="16 17">
    <name type="scientific">Ceratopteris richardii</name>
    <name type="common">Triangle waterfern</name>
    <dbReference type="NCBI Taxonomy" id="49495"/>
    <lineage>
        <taxon>Eukaryota</taxon>
        <taxon>Viridiplantae</taxon>
        <taxon>Streptophyta</taxon>
        <taxon>Embryophyta</taxon>
        <taxon>Tracheophyta</taxon>
        <taxon>Polypodiopsida</taxon>
        <taxon>Polypodiidae</taxon>
        <taxon>Polypodiales</taxon>
        <taxon>Pteridineae</taxon>
        <taxon>Pteridaceae</taxon>
        <taxon>Parkerioideae</taxon>
        <taxon>Ceratopteris</taxon>
    </lineage>
</organism>
<keyword evidence="8" id="KW-0547">Nucleotide-binding</keyword>
<keyword evidence="12" id="KW-0342">GTP-binding</keyword>
<evidence type="ECO:0000256" key="12">
    <source>
        <dbReference type="ARBA" id="ARBA00023134"/>
    </source>
</evidence>
<dbReference type="NCBIfam" id="TIGR00231">
    <property type="entry name" value="small_GTP"/>
    <property type="match status" value="1"/>
</dbReference>
<name>A0A8T2UZ10_CERRI</name>
<keyword evidence="5" id="KW-0934">Plastid</keyword>
<keyword evidence="11 15" id="KW-1133">Transmembrane helix</keyword>
<comment type="similarity">
    <text evidence="3">Belongs to the small GTPase superfamily. Arf family.</text>
</comment>
<evidence type="ECO:0000256" key="6">
    <source>
        <dbReference type="ARBA" id="ARBA00022692"/>
    </source>
</evidence>
<keyword evidence="10" id="KW-0931">ER-Golgi transport</keyword>
<dbReference type="GO" id="GO:0034067">
    <property type="term" value="P:protein localization to Golgi apparatus"/>
    <property type="evidence" value="ECO:0007669"/>
    <property type="project" value="TreeGrafter"/>
</dbReference>
<evidence type="ECO:0000256" key="5">
    <source>
        <dbReference type="ARBA" id="ARBA00022528"/>
    </source>
</evidence>
<dbReference type="OMA" id="MNGVKVT"/>
<evidence type="ECO:0000256" key="3">
    <source>
        <dbReference type="ARBA" id="ARBA00010290"/>
    </source>
</evidence>
<dbReference type="OrthoDB" id="41266at2759"/>
<evidence type="ECO:0000256" key="13">
    <source>
        <dbReference type="ARBA" id="ARBA00023136"/>
    </source>
</evidence>
<reference evidence="16" key="1">
    <citation type="submission" date="2021-08" db="EMBL/GenBank/DDBJ databases">
        <title>WGS assembly of Ceratopteris richardii.</title>
        <authorList>
            <person name="Marchant D.B."/>
            <person name="Chen G."/>
            <person name="Jenkins J."/>
            <person name="Shu S."/>
            <person name="Leebens-Mack J."/>
            <person name="Grimwood J."/>
            <person name="Schmutz J."/>
            <person name="Soltis P."/>
            <person name="Soltis D."/>
            <person name="Chen Z.-H."/>
        </authorList>
    </citation>
    <scope>NUCLEOTIDE SEQUENCE</scope>
    <source>
        <strain evidence="16">Whitten #5841</strain>
        <tissue evidence="16">Leaf</tissue>
    </source>
</reference>
<dbReference type="Pfam" id="PF09439">
    <property type="entry name" value="SRPRB"/>
    <property type="match status" value="1"/>
</dbReference>
<evidence type="ECO:0000313" key="17">
    <source>
        <dbReference type="Proteomes" id="UP000825935"/>
    </source>
</evidence>
<evidence type="ECO:0000256" key="7">
    <source>
        <dbReference type="ARBA" id="ARBA00022707"/>
    </source>
</evidence>
<dbReference type="EMBL" id="CM035409">
    <property type="protein sequence ID" value="KAH7438910.1"/>
    <property type="molecule type" value="Genomic_DNA"/>
</dbReference>
<keyword evidence="10" id="KW-0813">Transport</keyword>
<accession>A0A8T2UZ10</accession>
<evidence type="ECO:0000256" key="4">
    <source>
        <dbReference type="ARBA" id="ARBA00020256"/>
    </source>
</evidence>
<dbReference type="InterPro" id="IPR024156">
    <property type="entry name" value="Small_GTPase_ARF"/>
</dbReference>
<dbReference type="PANTHER" id="PTHR45909">
    <property type="entry name" value="ADP-RIBOSYLATION FACTOR-RELATED PROTEIN 1"/>
    <property type="match status" value="1"/>
</dbReference>
<comment type="subcellular location">
    <subcellularLocation>
        <location evidence="1">Endoplasmic reticulum membrane</location>
        <topology evidence="1">Single-pass membrane protein</topology>
    </subcellularLocation>
</comment>
<dbReference type="EMBL" id="CM035409">
    <property type="protein sequence ID" value="KAH7438913.1"/>
    <property type="molecule type" value="Genomic_DNA"/>
</dbReference>
<dbReference type="Proteomes" id="UP000825935">
    <property type="component" value="Chromosome 4"/>
</dbReference>
<keyword evidence="7" id="KW-0449">Lipoprotein</keyword>
<evidence type="ECO:0000256" key="10">
    <source>
        <dbReference type="ARBA" id="ARBA00022892"/>
    </source>
</evidence>
<dbReference type="PANTHER" id="PTHR45909:SF1">
    <property type="entry name" value="ADP-RIBOSYLATION FACTOR-RELATED PROTEIN 1"/>
    <property type="match status" value="1"/>
</dbReference>
<feature type="transmembrane region" description="Helical" evidence="15">
    <location>
        <begin position="29"/>
        <end position="51"/>
    </location>
</feature>
<proteinExistence type="inferred from homology"/>
<comment type="similarity">
    <text evidence="2">Belongs to the SRP receptor beta subunit family.</text>
</comment>
<keyword evidence="13 15" id="KW-0472">Membrane</keyword>
<evidence type="ECO:0000256" key="8">
    <source>
        <dbReference type="ARBA" id="ARBA00022741"/>
    </source>
</evidence>
<keyword evidence="5" id="KW-0150">Chloroplast</keyword>
<sequence length="260" mass="29138">MVSSAWKQEAELKLQNIAKDFGLPISVELYTSIAVLLITLFIFVIVARFAFKKRKSDTILLTGLSGSGKTALFYQLRDGTIHKGSVTSMEANVDRFILHSDSIKQGRTKPVRMVDFPGHMKLRAKLDEFLIQAGGIIFLVDAADFMPNVRSVAEYLYDILSKALIVKYKIPVLIVANKMDKVTAHSIDFIRKQLEKEIDKLCVTRTGISDADMTSEVLIRKEGEPFKFTHCLNKVTVTEASVTTAQLADVYQFIREQIGS</sequence>
<dbReference type="GO" id="GO:0003924">
    <property type="term" value="F:GTPase activity"/>
    <property type="evidence" value="ECO:0007669"/>
    <property type="project" value="TreeGrafter"/>
</dbReference>
<evidence type="ECO:0000256" key="1">
    <source>
        <dbReference type="ARBA" id="ARBA00004389"/>
    </source>
</evidence>
<keyword evidence="7" id="KW-0519">Myristate</keyword>
<dbReference type="InterPro" id="IPR019009">
    <property type="entry name" value="SRP_receptor_beta_su"/>
</dbReference>
<dbReference type="GO" id="GO:0043001">
    <property type="term" value="P:Golgi to plasma membrane protein transport"/>
    <property type="evidence" value="ECO:0007669"/>
    <property type="project" value="TreeGrafter"/>
</dbReference>
<dbReference type="SUPFAM" id="SSF52540">
    <property type="entry name" value="P-loop containing nucleoside triphosphate hydrolases"/>
    <property type="match status" value="1"/>
</dbReference>
<evidence type="ECO:0000256" key="14">
    <source>
        <dbReference type="ARBA" id="ARBA00023170"/>
    </source>
</evidence>
<protein>
    <recommendedName>
        <fullName evidence="4">Signal recognition particle receptor subunit beta</fullName>
    </recommendedName>
</protein>
<dbReference type="Gene3D" id="3.40.50.300">
    <property type="entry name" value="P-loop containing nucleotide triphosphate hydrolases"/>
    <property type="match status" value="1"/>
</dbReference>
<dbReference type="GO" id="GO:0005794">
    <property type="term" value="C:Golgi apparatus"/>
    <property type="evidence" value="ECO:0007669"/>
    <property type="project" value="TreeGrafter"/>
</dbReference>
<dbReference type="CDD" id="cd04105">
    <property type="entry name" value="SR_beta"/>
    <property type="match status" value="1"/>
</dbReference>
<keyword evidence="17" id="KW-1185">Reference proteome</keyword>
<dbReference type="InterPro" id="IPR005225">
    <property type="entry name" value="Small_GTP-bd"/>
</dbReference>
<evidence type="ECO:0000256" key="2">
    <source>
        <dbReference type="ARBA" id="ARBA00005619"/>
    </source>
</evidence>
<evidence type="ECO:0000256" key="11">
    <source>
        <dbReference type="ARBA" id="ARBA00022989"/>
    </source>
</evidence>
<evidence type="ECO:0000256" key="15">
    <source>
        <dbReference type="SAM" id="Phobius"/>
    </source>
</evidence>
<dbReference type="GO" id="GO:0005789">
    <property type="term" value="C:endoplasmic reticulum membrane"/>
    <property type="evidence" value="ECO:0007669"/>
    <property type="project" value="UniProtKB-SubCell"/>
</dbReference>
<keyword evidence="14" id="KW-0675">Receptor</keyword>
<keyword evidence="6 15" id="KW-0812">Transmembrane</keyword>
<dbReference type="GO" id="GO:0005525">
    <property type="term" value="F:GTP binding"/>
    <property type="evidence" value="ECO:0007669"/>
    <property type="project" value="UniProtKB-KW"/>
</dbReference>
<dbReference type="GO" id="GO:0006886">
    <property type="term" value="P:intracellular protein transport"/>
    <property type="evidence" value="ECO:0007669"/>
    <property type="project" value="TreeGrafter"/>
</dbReference>